<dbReference type="PANTHER" id="PTHR31513:SF10">
    <property type="entry name" value="TYROSINE-PROTEIN KINASE EPHRIN TYPE A_B RECEPTOR-LIKE DOMAIN-CONTAINING PROTEIN"/>
    <property type="match status" value="1"/>
</dbReference>
<comment type="caution">
    <text evidence="2">The sequence shown here is derived from an EMBL/GenBank/DDBJ whole genome shotgun (WGS) entry which is preliminary data.</text>
</comment>
<feature type="transmembrane region" description="Helical" evidence="1">
    <location>
        <begin position="256"/>
        <end position="278"/>
    </location>
</feature>
<organism evidence="2 3">
    <name type="scientific">Anisodus tanguticus</name>
    <dbReference type="NCBI Taxonomy" id="243964"/>
    <lineage>
        <taxon>Eukaryota</taxon>
        <taxon>Viridiplantae</taxon>
        <taxon>Streptophyta</taxon>
        <taxon>Embryophyta</taxon>
        <taxon>Tracheophyta</taxon>
        <taxon>Spermatophyta</taxon>
        <taxon>Magnoliopsida</taxon>
        <taxon>eudicotyledons</taxon>
        <taxon>Gunneridae</taxon>
        <taxon>Pentapetalae</taxon>
        <taxon>asterids</taxon>
        <taxon>lamiids</taxon>
        <taxon>Solanales</taxon>
        <taxon>Solanaceae</taxon>
        <taxon>Solanoideae</taxon>
        <taxon>Hyoscyameae</taxon>
        <taxon>Anisodus</taxon>
    </lineage>
</organism>
<evidence type="ECO:0000313" key="2">
    <source>
        <dbReference type="EMBL" id="KAK4352895.1"/>
    </source>
</evidence>
<feature type="transmembrane region" description="Helical" evidence="1">
    <location>
        <begin position="211"/>
        <end position="236"/>
    </location>
</feature>
<dbReference type="PANTHER" id="PTHR31513">
    <property type="entry name" value="EPHRIN TYPE-B RECEPTOR"/>
    <property type="match status" value="1"/>
</dbReference>
<reference evidence="2" key="1">
    <citation type="submission" date="2023-12" db="EMBL/GenBank/DDBJ databases">
        <title>Genome assembly of Anisodus tanguticus.</title>
        <authorList>
            <person name="Wang Y.-J."/>
        </authorList>
    </citation>
    <scope>NUCLEOTIDE SEQUENCE</scope>
    <source>
        <strain evidence="2">KB-2021</strain>
        <tissue evidence="2">Leaf</tissue>
    </source>
</reference>
<dbReference type="AlphaFoldDB" id="A0AAE1RID6"/>
<keyword evidence="1" id="KW-0472">Membrane</keyword>
<keyword evidence="1" id="KW-0812">Transmembrane</keyword>
<gene>
    <name evidence="2" type="ORF">RND71_028413</name>
</gene>
<evidence type="ECO:0000256" key="1">
    <source>
        <dbReference type="SAM" id="Phobius"/>
    </source>
</evidence>
<proteinExistence type="predicted"/>
<dbReference type="Proteomes" id="UP001291623">
    <property type="component" value="Unassembled WGS sequence"/>
</dbReference>
<evidence type="ECO:0000313" key="3">
    <source>
        <dbReference type="Proteomes" id="UP001291623"/>
    </source>
</evidence>
<keyword evidence="3" id="KW-1185">Reference proteome</keyword>
<sequence length="345" mass="39278">MWIFSLGGDEKRDDLPPRLHQRLPMSILFGGDGSYMAPFSLQSDNILTSLMSRSVPPTIWYILVAGLNAQLRLVRRGHLRANFRPVISWLETHANPSLRAHGIRVYLTHSQPSAGGYDQFGLLVCTIENEPVMPSESQNRSLLLEKQPRTPTNRWRKAFDLVRVNEHAAMQKRIPGETLNDKNLQALKDELTLCYPFYYIIRNTRPAGHQLYSISMLDVFFFLSILPLGILLPFPAGINALFSHGPARSAVPARVYALWNIISTINVVVAFICGFVHFHSQSSAKRHPNFQSWNFSMDDSGWWMLPTGLLLFKTAQASLINYHVANLEIQDRTLYSNDPDVFWRS</sequence>
<accession>A0AAE1RID6</accession>
<keyword evidence="1" id="KW-1133">Transmembrane helix</keyword>
<protein>
    <submittedName>
        <fullName evidence="2">Uncharacterized protein</fullName>
    </submittedName>
</protein>
<dbReference type="EMBL" id="JAVYJV010000015">
    <property type="protein sequence ID" value="KAK4352895.1"/>
    <property type="molecule type" value="Genomic_DNA"/>
</dbReference>
<name>A0AAE1RID6_9SOLA</name>